<evidence type="ECO:0000256" key="2">
    <source>
        <dbReference type="ARBA" id="ARBA00023015"/>
    </source>
</evidence>
<dbReference type="InterPro" id="IPR005119">
    <property type="entry name" value="LysR_subst-bd"/>
</dbReference>
<dbReference type="Pfam" id="PF03466">
    <property type="entry name" value="LysR_substrate"/>
    <property type="match status" value="1"/>
</dbReference>
<dbReference type="InterPro" id="IPR036390">
    <property type="entry name" value="WH_DNA-bd_sf"/>
</dbReference>
<dbReference type="CDD" id="cd08422">
    <property type="entry name" value="PBP2_CrgA_like"/>
    <property type="match status" value="1"/>
</dbReference>
<keyword evidence="2" id="KW-0805">Transcription regulation</keyword>
<dbReference type="RefSeq" id="WP_067423528.1">
    <property type="nucleotide sequence ID" value="NZ_LZEX01000012.1"/>
</dbReference>
<proteinExistence type="inferred from homology"/>
<keyword evidence="4" id="KW-0804">Transcription</keyword>
<gene>
    <name evidence="6" type="ORF">AYY17_03890</name>
</gene>
<dbReference type="PANTHER" id="PTHR30537">
    <property type="entry name" value="HTH-TYPE TRANSCRIPTIONAL REGULATOR"/>
    <property type="match status" value="1"/>
</dbReference>
<dbReference type="InterPro" id="IPR058163">
    <property type="entry name" value="LysR-type_TF_proteobact-type"/>
</dbReference>
<evidence type="ECO:0000256" key="1">
    <source>
        <dbReference type="ARBA" id="ARBA00009437"/>
    </source>
</evidence>
<dbReference type="GO" id="GO:0006351">
    <property type="term" value="P:DNA-templated transcription"/>
    <property type="evidence" value="ECO:0007669"/>
    <property type="project" value="TreeGrafter"/>
</dbReference>
<keyword evidence="3" id="KW-0238">DNA-binding</keyword>
<name>A0A1B8HEC7_9GAMM</name>
<accession>A0A1B8HEC7</accession>
<dbReference type="Pfam" id="PF00126">
    <property type="entry name" value="HTH_1"/>
    <property type="match status" value="1"/>
</dbReference>
<sequence length="297" mass="33913">MLTSVEKINTFIYVVDTGSFTRAATRLNLSKSMVSLHIKALETELNTTLLHRTTRQFTLTESGHALYQQFRPLLQQFDNALDAVMAGTTQPQGTLRFSATAEFGGQFLLPQLPAFRMQYPLIQLDYRVDHTLSDLIAQKLDVVLRLGTLSDSGLRYRRLADFPVCYVATPDFIDRYQVTDNSDPALLPFIANSNLLSQSAWRQHLPAPDNTAFVSNSIQAIRTMTLAHQGYSLLPVWYIREQLMQEELVPVFRQRDMPDQSINMVFPPAAHLPQKVRVFIDYFVGYFSENAEQLRYP</sequence>
<dbReference type="EMBL" id="LZEX01000012">
    <property type="protein sequence ID" value="OBU07439.1"/>
    <property type="molecule type" value="Genomic_DNA"/>
</dbReference>
<evidence type="ECO:0000256" key="4">
    <source>
        <dbReference type="ARBA" id="ARBA00023163"/>
    </source>
</evidence>
<dbReference type="Proteomes" id="UP000092247">
    <property type="component" value="Unassembled WGS sequence"/>
</dbReference>
<dbReference type="Gene3D" id="1.10.10.10">
    <property type="entry name" value="Winged helix-like DNA-binding domain superfamily/Winged helix DNA-binding domain"/>
    <property type="match status" value="1"/>
</dbReference>
<dbReference type="PROSITE" id="PS50931">
    <property type="entry name" value="HTH_LYSR"/>
    <property type="match status" value="1"/>
</dbReference>
<evidence type="ECO:0000313" key="7">
    <source>
        <dbReference type="Proteomes" id="UP000092247"/>
    </source>
</evidence>
<dbReference type="PRINTS" id="PR00039">
    <property type="entry name" value="HTHLYSR"/>
</dbReference>
<dbReference type="GO" id="GO:0003700">
    <property type="term" value="F:DNA-binding transcription factor activity"/>
    <property type="evidence" value="ECO:0007669"/>
    <property type="project" value="InterPro"/>
</dbReference>
<dbReference type="FunFam" id="1.10.10.10:FF:000001">
    <property type="entry name" value="LysR family transcriptional regulator"/>
    <property type="match status" value="1"/>
</dbReference>
<evidence type="ECO:0000259" key="5">
    <source>
        <dbReference type="PROSITE" id="PS50931"/>
    </source>
</evidence>
<evidence type="ECO:0000256" key="3">
    <source>
        <dbReference type="ARBA" id="ARBA00023125"/>
    </source>
</evidence>
<organism evidence="6 7">
    <name type="scientific">Morganella psychrotolerans</name>
    <dbReference type="NCBI Taxonomy" id="368603"/>
    <lineage>
        <taxon>Bacteria</taxon>
        <taxon>Pseudomonadati</taxon>
        <taxon>Pseudomonadota</taxon>
        <taxon>Gammaproteobacteria</taxon>
        <taxon>Enterobacterales</taxon>
        <taxon>Morganellaceae</taxon>
        <taxon>Morganella</taxon>
    </lineage>
</organism>
<dbReference type="SUPFAM" id="SSF53850">
    <property type="entry name" value="Periplasmic binding protein-like II"/>
    <property type="match status" value="1"/>
</dbReference>
<reference evidence="6 7" key="1">
    <citation type="submission" date="2016-06" db="EMBL/GenBank/DDBJ databases">
        <authorList>
            <person name="Kjaerup R.B."/>
            <person name="Dalgaard T.S."/>
            <person name="Juul-Madsen H.R."/>
        </authorList>
    </citation>
    <scope>NUCLEOTIDE SEQUENCE [LARGE SCALE GENOMIC DNA]</scope>
    <source>
        <strain evidence="6 7">GCSL-Mp3</strain>
    </source>
</reference>
<dbReference type="Gene3D" id="3.40.190.290">
    <property type="match status" value="1"/>
</dbReference>
<feature type="domain" description="HTH lysR-type" evidence="5">
    <location>
        <begin position="1"/>
        <end position="60"/>
    </location>
</feature>
<protein>
    <recommendedName>
        <fullName evidence="5">HTH lysR-type domain-containing protein</fullName>
    </recommendedName>
</protein>
<dbReference type="InterPro" id="IPR000847">
    <property type="entry name" value="LysR_HTH_N"/>
</dbReference>
<dbReference type="STRING" id="368603.AYY16_16685"/>
<dbReference type="PANTHER" id="PTHR30537:SF66">
    <property type="entry name" value="IRON-REGULATED VIRULENCE REGULATORY PROTEIN IRGB"/>
    <property type="match status" value="1"/>
</dbReference>
<comment type="similarity">
    <text evidence="1">Belongs to the LysR transcriptional regulatory family.</text>
</comment>
<dbReference type="AlphaFoldDB" id="A0A1B8HEC7"/>
<evidence type="ECO:0000313" key="6">
    <source>
        <dbReference type="EMBL" id="OBU07439.1"/>
    </source>
</evidence>
<dbReference type="GO" id="GO:0043565">
    <property type="term" value="F:sequence-specific DNA binding"/>
    <property type="evidence" value="ECO:0007669"/>
    <property type="project" value="TreeGrafter"/>
</dbReference>
<comment type="caution">
    <text evidence="6">The sequence shown here is derived from an EMBL/GenBank/DDBJ whole genome shotgun (WGS) entry which is preliminary data.</text>
</comment>
<dbReference type="InterPro" id="IPR036388">
    <property type="entry name" value="WH-like_DNA-bd_sf"/>
</dbReference>
<dbReference type="SUPFAM" id="SSF46785">
    <property type="entry name" value="Winged helix' DNA-binding domain"/>
    <property type="match status" value="1"/>
</dbReference>